<evidence type="ECO:0000256" key="2">
    <source>
        <dbReference type="SAM" id="MobiDB-lite"/>
    </source>
</evidence>
<dbReference type="AlphaFoldDB" id="A0A7W7SHW3"/>
<dbReference type="PANTHER" id="PTHR18964:SF149">
    <property type="entry name" value="BIFUNCTIONAL UDP-N-ACETYLGLUCOSAMINE 2-EPIMERASE_N-ACETYLMANNOSAMINE KINASE"/>
    <property type="match status" value="1"/>
</dbReference>
<comment type="similarity">
    <text evidence="1">Belongs to the ROK (NagC/XylR) family.</text>
</comment>
<sequence length="466" mass="47341">MPHTPSSPYRSGEDRRSPESGGPSPRAQGRTGEERAGARTAGSALSAALPRLTAAEGTGAHARRAAPDRGRTLLGPALALVHTGQAPTRSALTSALEVTRATAGAVSAELEALGLITVDSSPAGGGRGRPSHRLAVNPAGPVVIAAQIHTDGLSLALVGLGGQLEPAVHLPLPTATGPVRMLRAVAEAGAELARASSRRCLGTALALPNPVTEPDGTALVALHFAWPSGTPVADLFAEEVRKADQGPRAQYPFPSAVANDANLAALAEHRHGAGRGARQLLLVTSGHRGVGGALVIDGRLHTGSAGLALEVGHLTVDPQGRPCLCGNRGCLNSETDPDALFAAAGRTPDPDRPLLAQARALARSADGDPVARAAVDHVVDRLGLGLAGLVNILNPDRIVLSGLHLDLLAAAPDRLASVVAERCLWGRSGRVPIVSAEVTHAGLVGAGELAWAPYLNDPQSVLPLPG</sequence>
<keyword evidence="3" id="KW-0418">Kinase</keyword>
<evidence type="ECO:0000313" key="3">
    <source>
        <dbReference type="EMBL" id="MBB4950672.1"/>
    </source>
</evidence>
<keyword evidence="4" id="KW-1185">Reference proteome</keyword>
<protein>
    <submittedName>
        <fullName evidence="3">Putative NBD/HSP70 family sugar kinase</fullName>
    </submittedName>
</protein>
<evidence type="ECO:0000256" key="1">
    <source>
        <dbReference type="ARBA" id="ARBA00006479"/>
    </source>
</evidence>
<dbReference type="Proteomes" id="UP000573327">
    <property type="component" value="Unassembled WGS sequence"/>
</dbReference>
<gene>
    <name evidence="3" type="ORF">F4556_006207</name>
</gene>
<dbReference type="Gene3D" id="1.10.10.10">
    <property type="entry name" value="Winged helix-like DNA-binding domain superfamily/Winged helix DNA-binding domain"/>
    <property type="match status" value="1"/>
</dbReference>
<dbReference type="GO" id="GO:0016301">
    <property type="term" value="F:kinase activity"/>
    <property type="evidence" value="ECO:0007669"/>
    <property type="project" value="UniProtKB-KW"/>
</dbReference>
<reference evidence="3 4" key="1">
    <citation type="submission" date="2020-08" db="EMBL/GenBank/DDBJ databases">
        <title>Sequencing the genomes of 1000 actinobacteria strains.</title>
        <authorList>
            <person name="Klenk H.-P."/>
        </authorList>
    </citation>
    <scope>NUCLEOTIDE SEQUENCE [LARGE SCALE GENOMIC DNA]</scope>
    <source>
        <strain evidence="3 4">DSM 44786</strain>
    </source>
</reference>
<organism evidence="3 4">
    <name type="scientific">Kitasatospora gansuensis</name>
    <dbReference type="NCBI Taxonomy" id="258050"/>
    <lineage>
        <taxon>Bacteria</taxon>
        <taxon>Bacillati</taxon>
        <taxon>Actinomycetota</taxon>
        <taxon>Actinomycetes</taxon>
        <taxon>Kitasatosporales</taxon>
        <taxon>Streptomycetaceae</taxon>
        <taxon>Kitasatospora</taxon>
    </lineage>
</organism>
<comment type="caution">
    <text evidence="3">The sequence shown here is derived from an EMBL/GenBank/DDBJ whole genome shotgun (WGS) entry which is preliminary data.</text>
</comment>
<dbReference type="EMBL" id="JACHJR010000001">
    <property type="protein sequence ID" value="MBB4950672.1"/>
    <property type="molecule type" value="Genomic_DNA"/>
</dbReference>
<feature type="region of interest" description="Disordered" evidence="2">
    <location>
        <begin position="1"/>
        <end position="45"/>
    </location>
</feature>
<dbReference type="InterPro" id="IPR036388">
    <property type="entry name" value="WH-like_DNA-bd_sf"/>
</dbReference>
<dbReference type="SUPFAM" id="SSF53067">
    <property type="entry name" value="Actin-like ATPase domain"/>
    <property type="match status" value="1"/>
</dbReference>
<proteinExistence type="inferred from homology"/>
<dbReference type="Pfam" id="PF00480">
    <property type="entry name" value="ROK"/>
    <property type="match status" value="1"/>
</dbReference>
<dbReference type="Gene3D" id="3.30.420.40">
    <property type="match status" value="2"/>
</dbReference>
<dbReference type="PANTHER" id="PTHR18964">
    <property type="entry name" value="ROK (REPRESSOR, ORF, KINASE) FAMILY"/>
    <property type="match status" value="1"/>
</dbReference>
<accession>A0A7W7SHW3</accession>
<dbReference type="InterPro" id="IPR043129">
    <property type="entry name" value="ATPase_NBD"/>
</dbReference>
<keyword evidence="3" id="KW-0808">Transferase</keyword>
<dbReference type="InterPro" id="IPR000600">
    <property type="entry name" value="ROK"/>
</dbReference>
<name>A0A7W7SHW3_9ACTN</name>
<evidence type="ECO:0000313" key="4">
    <source>
        <dbReference type="Proteomes" id="UP000573327"/>
    </source>
</evidence>